<dbReference type="PANTHER" id="PTHR11839">
    <property type="entry name" value="UDP/ADP-SUGAR PYROPHOSPHATASE"/>
    <property type="match status" value="1"/>
</dbReference>
<dbReference type="EMBL" id="DSUH01000401">
    <property type="protein sequence ID" value="HGU34664.1"/>
    <property type="molecule type" value="Genomic_DNA"/>
</dbReference>
<evidence type="ECO:0000256" key="7">
    <source>
        <dbReference type="ARBA" id="ARBA00032272"/>
    </source>
</evidence>
<evidence type="ECO:0000256" key="5">
    <source>
        <dbReference type="ARBA" id="ARBA00022801"/>
    </source>
</evidence>
<feature type="domain" description="Nudix hydrolase" evidence="8">
    <location>
        <begin position="37"/>
        <end position="166"/>
    </location>
</feature>
<dbReference type="GO" id="GO:0019693">
    <property type="term" value="P:ribose phosphate metabolic process"/>
    <property type="evidence" value="ECO:0007669"/>
    <property type="project" value="TreeGrafter"/>
</dbReference>
<protein>
    <recommendedName>
        <fullName evidence="4">GDP-mannose pyrophosphatase</fullName>
    </recommendedName>
    <alternativeName>
        <fullName evidence="6">GDP-mannose hydrolase</fullName>
    </alternativeName>
    <alternativeName>
        <fullName evidence="7">GDPMK</fullName>
    </alternativeName>
</protein>
<evidence type="ECO:0000256" key="4">
    <source>
        <dbReference type="ARBA" id="ARBA00016377"/>
    </source>
</evidence>
<dbReference type="PANTHER" id="PTHR11839:SF18">
    <property type="entry name" value="NUDIX HYDROLASE DOMAIN-CONTAINING PROTEIN"/>
    <property type="match status" value="1"/>
</dbReference>
<proteinExistence type="inferred from homology"/>
<dbReference type="AlphaFoldDB" id="A0A7C4RUP6"/>
<dbReference type="InterPro" id="IPR000086">
    <property type="entry name" value="NUDIX_hydrolase_dom"/>
</dbReference>
<dbReference type="PROSITE" id="PS00893">
    <property type="entry name" value="NUDIX_BOX"/>
    <property type="match status" value="1"/>
</dbReference>
<dbReference type="Pfam" id="PF00293">
    <property type="entry name" value="NUDIX"/>
    <property type="match status" value="1"/>
</dbReference>
<comment type="similarity">
    <text evidence="3">Belongs to the Nudix hydrolase family. NudK subfamily.</text>
</comment>
<dbReference type="InterPro" id="IPR020084">
    <property type="entry name" value="NUDIX_hydrolase_CS"/>
</dbReference>
<comment type="cofactor">
    <cofactor evidence="2">
        <name>Mg(2+)</name>
        <dbReference type="ChEBI" id="CHEBI:18420"/>
    </cofactor>
</comment>
<dbReference type="GO" id="GO:0006753">
    <property type="term" value="P:nucleoside phosphate metabolic process"/>
    <property type="evidence" value="ECO:0007669"/>
    <property type="project" value="TreeGrafter"/>
</dbReference>
<dbReference type="Gene3D" id="3.90.79.10">
    <property type="entry name" value="Nucleoside Triphosphate Pyrophosphohydrolase"/>
    <property type="match status" value="1"/>
</dbReference>
<dbReference type="GO" id="GO:0005829">
    <property type="term" value="C:cytosol"/>
    <property type="evidence" value="ECO:0007669"/>
    <property type="project" value="TreeGrafter"/>
</dbReference>
<accession>A0A7C4RUP6</accession>
<dbReference type="PROSITE" id="PS51462">
    <property type="entry name" value="NUDIX"/>
    <property type="match status" value="1"/>
</dbReference>
<keyword evidence="5 9" id="KW-0378">Hydrolase</keyword>
<evidence type="ECO:0000256" key="3">
    <source>
        <dbReference type="ARBA" id="ARBA00007275"/>
    </source>
</evidence>
<dbReference type="InterPro" id="IPR015797">
    <property type="entry name" value="NUDIX_hydrolase-like_dom_sf"/>
</dbReference>
<organism evidence="9">
    <name type="scientific">Desulfatirhabdium butyrativorans</name>
    <dbReference type="NCBI Taxonomy" id="340467"/>
    <lineage>
        <taxon>Bacteria</taxon>
        <taxon>Pseudomonadati</taxon>
        <taxon>Thermodesulfobacteriota</taxon>
        <taxon>Desulfobacteria</taxon>
        <taxon>Desulfobacterales</taxon>
        <taxon>Desulfatirhabdiaceae</taxon>
        <taxon>Desulfatirhabdium</taxon>
    </lineage>
</organism>
<evidence type="ECO:0000259" key="8">
    <source>
        <dbReference type="PROSITE" id="PS51462"/>
    </source>
</evidence>
<evidence type="ECO:0000256" key="2">
    <source>
        <dbReference type="ARBA" id="ARBA00001946"/>
    </source>
</evidence>
<sequence>MEAIVRSVRTIHRGRVFTLTTEELSLPNGNDTTIDIIRHPGASAVVPVTASGEVILLRQYRHAVSAVIWEIPAGTFDGKEDPLVCAKRELIEETGHAAAMWRKLGEITPVAGYSDERIHLFLATELTPASQHLDPDEVLSIHPVAYPTAIDMIHEGIIQDAKTIAGLFLAGRFLHR</sequence>
<dbReference type="SUPFAM" id="SSF55811">
    <property type="entry name" value="Nudix"/>
    <property type="match status" value="1"/>
</dbReference>
<gene>
    <name evidence="9" type="ORF">ENS29_17735</name>
</gene>
<comment type="catalytic activity">
    <reaction evidence="1">
        <text>GDP-alpha-D-mannose + H2O = alpha-D-mannose 1-phosphate + GMP + 2 H(+)</text>
        <dbReference type="Rhea" id="RHEA:27978"/>
        <dbReference type="ChEBI" id="CHEBI:15377"/>
        <dbReference type="ChEBI" id="CHEBI:15378"/>
        <dbReference type="ChEBI" id="CHEBI:57527"/>
        <dbReference type="ChEBI" id="CHEBI:58115"/>
        <dbReference type="ChEBI" id="CHEBI:58409"/>
    </reaction>
</comment>
<name>A0A7C4RUP6_9BACT</name>
<dbReference type="GO" id="GO:0016787">
    <property type="term" value="F:hydrolase activity"/>
    <property type="evidence" value="ECO:0007669"/>
    <property type="project" value="UniProtKB-KW"/>
</dbReference>
<reference evidence="9" key="1">
    <citation type="journal article" date="2020" name="mSystems">
        <title>Genome- and Community-Level Interaction Insights into Carbon Utilization and Element Cycling Functions of Hydrothermarchaeota in Hydrothermal Sediment.</title>
        <authorList>
            <person name="Zhou Z."/>
            <person name="Liu Y."/>
            <person name="Xu W."/>
            <person name="Pan J."/>
            <person name="Luo Z.H."/>
            <person name="Li M."/>
        </authorList>
    </citation>
    <scope>NUCLEOTIDE SEQUENCE [LARGE SCALE GENOMIC DNA]</scope>
    <source>
        <strain evidence="9">SpSt-477</strain>
    </source>
</reference>
<evidence type="ECO:0000256" key="1">
    <source>
        <dbReference type="ARBA" id="ARBA00000847"/>
    </source>
</evidence>
<comment type="caution">
    <text evidence="9">The sequence shown here is derived from an EMBL/GenBank/DDBJ whole genome shotgun (WGS) entry which is preliminary data.</text>
</comment>
<evidence type="ECO:0000313" key="9">
    <source>
        <dbReference type="EMBL" id="HGU34664.1"/>
    </source>
</evidence>
<evidence type="ECO:0000256" key="6">
    <source>
        <dbReference type="ARBA" id="ARBA00032162"/>
    </source>
</evidence>